<dbReference type="PANTHER" id="PTHR10695:SF46">
    <property type="entry name" value="BIFUNCTIONAL COENZYME A SYNTHASE-RELATED"/>
    <property type="match status" value="1"/>
</dbReference>
<dbReference type="NCBIfam" id="TIGR00152">
    <property type="entry name" value="dephospho-CoA kinase"/>
    <property type="match status" value="1"/>
</dbReference>
<feature type="binding site" evidence="3">
    <location>
        <begin position="17"/>
        <end position="22"/>
    </location>
    <ligand>
        <name>ATP</name>
        <dbReference type="ChEBI" id="CHEBI:30616"/>
    </ligand>
</feature>
<dbReference type="PANTHER" id="PTHR10695">
    <property type="entry name" value="DEPHOSPHO-COA KINASE-RELATED"/>
    <property type="match status" value="1"/>
</dbReference>
<dbReference type="Gene3D" id="3.40.50.300">
    <property type="entry name" value="P-loop containing nucleotide triphosphate hydrolases"/>
    <property type="match status" value="1"/>
</dbReference>
<name>D6TDL3_KTERA</name>
<keyword evidence="3 5" id="KW-0418">Kinase</keyword>
<evidence type="ECO:0000256" key="1">
    <source>
        <dbReference type="ARBA" id="ARBA00022741"/>
    </source>
</evidence>
<gene>
    <name evidence="3" type="primary">coaE</name>
    <name evidence="5" type="ORF">Krac_9802</name>
</gene>
<dbReference type="SUPFAM" id="SSF52540">
    <property type="entry name" value="P-loop containing nucleoside triphosphate hydrolases"/>
    <property type="match status" value="1"/>
</dbReference>
<accession>D6TDL3</accession>
<organism evidence="5 6">
    <name type="scientific">Ktedonobacter racemifer DSM 44963</name>
    <dbReference type="NCBI Taxonomy" id="485913"/>
    <lineage>
        <taxon>Bacteria</taxon>
        <taxon>Bacillati</taxon>
        <taxon>Chloroflexota</taxon>
        <taxon>Ktedonobacteria</taxon>
        <taxon>Ktedonobacterales</taxon>
        <taxon>Ktedonobacteraceae</taxon>
        <taxon>Ktedonobacter</taxon>
    </lineage>
</organism>
<dbReference type="EMBL" id="ADVG01000001">
    <property type="protein sequence ID" value="EFH88358.1"/>
    <property type="molecule type" value="Genomic_DNA"/>
</dbReference>
<keyword evidence="1 3" id="KW-0547">Nucleotide-binding</keyword>
<dbReference type="EC" id="2.7.1.24" evidence="3 4"/>
<proteinExistence type="inferred from homology"/>
<dbReference type="InterPro" id="IPR001977">
    <property type="entry name" value="Depp_CoAkinase"/>
</dbReference>
<dbReference type="AlphaFoldDB" id="D6TDL3"/>
<comment type="function">
    <text evidence="3">Catalyzes the phosphorylation of the 3'-hydroxyl group of dephosphocoenzyme A to form coenzyme A.</text>
</comment>
<dbReference type="GO" id="GO:0005524">
    <property type="term" value="F:ATP binding"/>
    <property type="evidence" value="ECO:0007669"/>
    <property type="project" value="UniProtKB-UniRule"/>
</dbReference>
<dbReference type="GO" id="GO:0004140">
    <property type="term" value="F:dephospho-CoA kinase activity"/>
    <property type="evidence" value="ECO:0007669"/>
    <property type="project" value="UniProtKB-UniRule"/>
</dbReference>
<dbReference type="GO" id="GO:0005737">
    <property type="term" value="C:cytoplasm"/>
    <property type="evidence" value="ECO:0007669"/>
    <property type="project" value="UniProtKB-SubCell"/>
</dbReference>
<dbReference type="RefSeq" id="WP_007904285.1">
    <property type="nucleotide sequence ID" value="NZ_ADVG01000001.1"/>
</dbReference>
<comment type="catalytic activity">
    <reaction evidence="3">
        <text>3'-dephospho-CoA + ATP = ADP + CoA + H(+)</text>
        <dbReference type="Rhea" id="RHEA:18245"/>
        <dbReference type="ChEBI" id="CHEBI:15378"/>
        <dbReference type="ChEBI" id="CHEBI:30616"/>
        <dbReference type="ChEBI" id="CHEBI:57287"/>
        <dbReference type="ChEBI" id="CHEBI:57328"/>
        <dbReference type="ChEBI" id="CHEBI:456216"/>
        <dbReference type="EC" id="2.7.1.24"/>
    </reaction>
</comment>
<dbReference type="CDD" id="cd02022">
    <property type="entry name" value="DPCK"/>
    <property type="match status" value="1"/>
</dbReference>
<dbReference type="STRING" id="485913.Krac_9802"/>
<sequence>MYQMPMPYILGLTGNIACGKTSVGQMLLASGAQRYIDADAVVHRLYEKDQPIARQVAAAFGNSVLSPNGDVDRKALGAIVFSDAEAMNRLEAIVHPAVSRALQAELQQADEKDIVVLDAVKLLEGGSGALCQAKWLVVCTQEQQLRRLIQRNALSEEDAWARLRAQAPVEPKKKLVDVVIDNSGTLEETRKQVETAFTYFCEQFVY</sequence>
<keyword evidence="2 3" id="KW-0067">ATP-binding</keyword>
<keyword evidence="3" id="KW-0173">Coenzyme A biosynthesis</keyword>
<comment type="subcellular location">
    <subcellularLocation>
        <location evidence="3">Cytoplasm</location>
    </subcellularLocation>
</comment>
<dbReference type="UniPathway" id="UPA00241">
    <property type="reaction ID" value="UER00356"/>
</dbReference>
<dbReference type="eggNOG" id="COG0237">
    <property type="taxonomic scope" value="Bacteria"/>
</dbReference>
<comment type="pathway">
    <text evidence="3">Cofactor biosynthesis; coenzyme A biosynthesis; CoA from (R)-pantothenate: step 5/5.</text>
</comment>
<comment type="caution">
    <text evidence="5">The sequence shown here is derived from an EMBL/GenBank/DDBJ whole genome shotgun (WGS) entry which is preliminary data.</text>
</comment>
<keyword evidence="3 5" id="KW-0808">Transferase</keyword>
<dbReference type="GO" id="GO:0015937">
    <property type="term" value="P:coenzyme A biosynthetic process"/>
    <property type="evidence" value="ECO:0007669"/>
    <property type="project" value="UniProtKB-UniRule"/>
</dbReference>
<dbReference type="FunCoup" id="D6TDL3">
    <property type="interactions" value="541"/>
</dbReference>
<evidence type="ECO:0000256" key="4">
    <source>
        <dbReference type="NCBIfam" id="TIGR00152"/>
    </source>
</evidence>
<evidence type="ECO:0000256" key="3">
    <source>
        <dbReference type="HAMAP-Rule" id="MF_00376"/>
    </source>
</evidence>
<evidence type="ECO:0000313" key="6">
    <source>
        <dbReference type="Proteomes" id="UP000004508"/>
    </source>
</evidence>
<dbReference type="HAMAP" id="MF_00376">
    <property type="entry name" value="Dephospho_CoA_kinase"/>
    <property type="match status" value="1"/>
</dbReference>
<dbReference type="InParanoid" id="D6TDL3"/>
<keyword evidence="3" id="KW-0963">Cytoplasm</keyword>
<reference evidence="5 6" key="1">
    <citation type="journal article" date="2011" name="Stand. Genomic Sci.">
        <title>Non-contiguous finished genome sequence and contextual data of the filamentous soil bacterium Ktedonobacter racemifer type strain (SOSP1-21).</title>
        <authorList>
            <person name="Chang Y.J."/>
            <person name="Land M."/>
            <person name="Hauser L."/>
            <person name="Chertkov O."/>
            <person name="Del Rio T.G."/>
            <person name="Nolan M."/>
            <person name="Copeland A."/>
            <person name="Tice H."/>
            <person name="Cheng J.F."/>
            <person name="Lucas S."/>
            <person name="Han C."/>
            <person name="Goodwin L."/>
            <person name="Pitluck S."/>
            <person name="Ivanova N."/>
            <person name="Ovchinikova G."/>
            <person name="Pati A."/>
            <person name="Chen A."/>
            <person name="Palaniappan K."/>
            <person name="Mavromatis K."/>
            <person name="Liolios K."/>
            <person name="Brettin T."/>
            <person name="Fiebig A."/>
            <person name="Rohde M."/>
            <person name="Abt B."/>
            <person name="Goker M."/>
            <person name="Detter J.C."/>
            <person name="Woyke T."/>
            <person name="Bristow J."/>
            <person name="Eisen J.A."/>
            <person name="Markowitz V."/>
            <person name="Hugenholtz P."/>
            <person name="Kyrpides N.C."/>
            <person name="Klenk H.P."/>
            <person name="Lapidus A."/>
        </authorList>
    </citation>
    <scope>NUCLEOTIDE SEQUENCE [LARGE SCALE GENOMIC DNA]</scope>
    <source>
        <strain evidence="6">DSM 44963</strain>
    </source>
</reference>
<comment type="similarity">
    <text evidence="3">Belongs to the CoaE family.</text>
</comment>
<dbReference type="Proteomes" id="UP000004508">
    <property type="component" value="Unassembled WGS sequence"/>
</dbReference>
<keyword evidence="6" id="KW-1185">Reference proteome</keyword>
<dbReference type="InterPro" id="IPR027417">
    <property type="entry name" value="P-loop_NTPase"/>
</dbReference>
<evidence type="ECO:0000256" key="2">
    <source>
        <dbReference type="ARBA" id="ARBA00022840"/>
    </source>
</evidence>
<evidence type="ECO:0000313" key="5">
    <source>
        <dbReference type="EMBL" id="EFH88358.1"/>
    </source>
</evidence>
<dbReference type="Pfam" id="PF01121">
    <property type="entry name" value="CoaE"/>
    <property type="match status" value="1"/>
</dbReference>
<dbReference type="PROSITE" id="PS51219">
    <property type="entry name" value="DPCK"/>
    <property type="match status" value="1"/>
</dbReference>
<protein>
    <recommendedName>
        <fullName evidence="3 4">Dephospho-CoA kinase</fullName>
        <ecNumber evidence="3 4">2.7.1.24</ecNumber>
    </recommendedName>
    <alternativeName>
        <fullName evidence="3">Dephosphocoenzyme A kinase</fullName>
    </alternativeName>
</protein>